<dbReference type="Proteomes" id="UP000076738">
    <property type="component" value="Unassembled WGS sequence"/>
</dbReference>
<accession>A0A167G2U3</accession>
<feature type="compositionally biased region" description="Acidic residues" evidence="1">
    <location>
        <begin position="293"/>
        <end position="310"/>
    </location>
</feature>
<evidence type="ECO:0000313" key="3">
    <source>
        <dbReference type="Proteomes" id="UP000076738"/>
    </source>
</evidence>
<evidence type="ECO:0000313" key="2">
    <source>
        <dbReference type="EMBL" id="KZO90114.1"/>
    </source>
</evidence>
<keyword evidence="3" id="KW-1185">Reference proteome</keyword>
<reference evidence="2 3" key="1">
    <citation type="journal article" date="2016" name="Mol. Biol. Evol.">
        <title>Comparative Genomics of Early-Diverging Mushroom-Forming Fungi Provides Insights into the Origins of Lignocellulose Decay Capabilities.</title>
        <authorList>
            <person name="Nagy L.G."/>
            <person name="Riley R."/>
            <person name="Tritt A."/>
            <person name="Adam C."/>
            <person name="Daum C."/>
            <person name="Floudas D."/>
            <person name="Sun H."/>
            <person name="Yadav J.S."/>
            <person name="Pangilinan J."/>
            <person name="Larsson K.H."/>
            <person name="Matsuura K."/>
            <person name="Barry K."/>
            <person name="Labutti K."/>
            <person name="Kuo R."/>
            <person name="Ohm R.A."/>
            <person name="Bhattacharya S.S."/>
            <person name="Shirouzu T."/>
            <person name="Yoshinaga Y."/>
            <person name="Martin F.M."/>
            <person name="Grigoriev I.V."/>
            <person name="Hibbett D.S."/>
        </authorList>
    </citation>
    <scope>NUCLEOTIDE SEQUENCE [LARGE SCALE GENOMIC DNA]</scope>
    <source>
        <strain evidence="2 3">TUFC12733</strain>
    </source>
</reference>
<proteinExistence type="predicted"/>
<name>A0A167G2U3_CALVF</name>
<dbReference type="EMBL" id="KV417352">
    <property type="protein sequence ID" value="KZO90114.1"/>
    <property type="molecule type" value="Genomic_DNA"/>
</dbReference>
<gene>
    <name evidence="2" type="ORF">CALVIDRAFT_569372</name>
</gene>
<dbReference type="AlphaFoldDB" id="A0A167G2U3"/>
<feature type="region of interest" description="Disordered" evidence="1">
    <location>
        <begin position="293"/>
        <end position="336"/>
    </location>
</feature>
<dbReference type="OrthoDB" id="10486992at2759"/>
<evidence type="ECO:0000256" key="1">
    <source>
        <dbReference type="SAM" id="MobiDB-lite"/>
    </source>
</evidence>
<organism evidence="2 3">
    <name type="scientific">Calocera viscosa (strain TUFC12733)</name>
    <dbReference type="NCBI Taxonomy" id="1330018"/>
    <lineage>
        <taxon>Eukaryota</taxon>
        <taxon>Fungi</taxon>
        <taxon>Dikarya</taxon>
        <taxon>Basidiomycota</taxon>
        <taxon>Agaricomycotina</taxon>
        <taxon>Dacrymycetes</taxon>
        <taxon>Dacrymycetales</taxon>
        <taxon>Dacrymycetaceae</taxon>
        <taxon>Calocera</taxon>
    </lineage>
</organism>
<protein>
    <submittedName>
        <fullName evidence="2">Uncharacterized protein</fullName>
    </submittedName>
</protein>
<sequence length="336" mass="36886">MLSNYQETGFPSVSEAFWPSNVKKGKLSIDVNEWPNFTSSNDLPLLGYWAAYKNWGPQVGEEYRKRTALQFELDRLDGTARDKPIHRRALACTQIIRVLLSELCTMVLKKGTAALDKEVVATQRLTTQAPEGSRAMLAALERKKGALNAWAELGGRWDATDGHMGINRALGTGSTAQPKFPWASTARVSINDVTESMYKQATGAIADAKVPFASRHSTALAMLKTVITSLEAQHNAAMSGSFNVWLRKGLQQALQGEHVDILPWTASGSGYANPKQWVRVLYEGTAAARPADFDTEDIVNNSEEEDEDAAMDAHLAGEQAQDFEDKEECSSPHSKI</sequence>